<evidence type="ECO:0000313" key="1">
    <source>
        <dbReference type="EMBL" id="MBP0724212.1"/>
    </source>
</evidence>
<dbReference type="InterPro" id="IPR009920">
    <property type="entry name" value="HEPPP_synth_su1"/>
</dbReference>
<proteinExistence type="predicted"/>
<accession>A0A940NHN0</accession>
<dbReference type="RefSeq" id="WP_209402509.1">
    <property type="nucleotide sequence ID" value="NZ_JAGIYQ010000002.1"/>
</dbReference>
<dbReference type="Pfam" id="PF07307">
    <property type="entry name" value="HEPPP_synt_1"/>
    <property type="match status" value="1"/>
</dbReference>
<protein>
    <submittedName>
        <fullName evidence="1">Heptaprenyl diphosphate synthase component 1</fullName>
    </submittedName>
</protein>
<dbReference type="GO" id="GO:0009234">
    <property type="term" value="P:menaquinone biosynthetic process"/>
    <property type="evidence" value="ECO:0007669"/>
    <property type="project" value="InterPro"/>
</dbReference>
<evidence type="ECO:0000313" key="2">
    <source>
        <dbReference type="Proteomes" id="UP000682134"/>
    </source>
</evidence>
<dbReference type="Gene3D" id="1.20.120.1450">
    <property type="match status" value="1"/>
</dbReference>
<gene>
    <name evidence="1" type="ORF">J5Y03_03320</name>
</gene>
<dbReference type="EMBL" id="JAGIYQ010000002">
    <property type="protein sequence ID" value="MBP0724212.1"/>
    <property type="molecule type" value="Genomic_DNA"/>
</dbReference>
<dbReference type="AlphaFoldDB" id="A0A940NHN0"/>
<organism evidence="1 2">
    <name type="scientific">Gottfriedia endophytica</name>
    <dbReference type="NCBI Taxonomy" id="2820819"/>
    <lineage>
        <taxon>Bacteria</taxon>
        <taxon>Bacillati</taxon>
        <taxon>Bacillota</taxon>
        <taxon>Bacilli</taxon>
        <taxon>Bacillales</taxon>
        <taxon>Bacillaceae</taxon>
        <taxon>Gottfriedia</taxon>
    </lineage>
</organism>
<reference evidence="1" key="1">
    <citation type="submission" date="2021-04" db="EMBL/GenBank/DDBJ databases">
        <title>Genome seq and assembly of Bacillus sp.</title>
        <authorList>
            <person name="Chhetri G."/>
        </authorList>
    </citation>
    <scope>NUCLEOTIDE SEQUENCE</scope>
    <source>
        <strain evidence="1">RG28</strain>
    </source>
</reference>
<keyword evidence="2" id="KW-1185">Reference proteome</keyword>
<dbReference type="Proteomes" id="UP000682134">
    <property type="component" value="Unassembled WGS sequence"/>
</dbReference>
<comment type="caution">
    <text evidence="1">The sequence shown here is derived from an EMBL/GenBank/DDBJ whole genome shotgun (WGS) entry which is preliminary data.</text>
</comment>
<sequence>MNSVNIHIQAVRNEVENKIKHSYLAKNLEAPFIDEQKLLLLVDFLGFLNFNSSQIVHYGSAVTIIQLALDTHEKVSYYEASSSTREKKQLTVLEGDLYSGLYYEALSYSSEINLIKTLSKAIRIMNEEKINFQIGDFKSVDQLNNCVMKIESVILSQFCNYFNEPKWANYYQLKLLENRLQKELVHLQSGKNTHYIHCLSKLTLNELNSNLLQKVLENEITKTRKLLDEVTI</sequence>
<name>A0A940NHN0_9BACI</name>